<protein>
    <submittedName>
        <fullName evidence="2">Uncharacterized protein</fullName>
    </submittedName>
</protein>
<sequence length="340" mass="37280">MPSNLRSTAIIIDDSSVAPTPGPEEDIAPKAKRGKAPSTVTDRKDLAYAFLSCARLVEDVSYPLSAARRIHIQSTLDSLVAAIEADKTALSGLIEPDPYLNITQRTPKRRQVPDSDTSDFAPTSKKRSTKKPTTTTPHARRTRASSPNLDDTESLEFSTSFTTETPTTNRRAAKATKGSAKATRTPKTPTNKNRVTKPAPTPRTARRAELGLDRSSAPPTSEEDIIPAVNSDENRSPITFYRPTRRPATVKKSTTTRTPRTHKKKGKVATPELESGTSADENHFGFGGFRKVSKRGRENAVLMEGDYRKGERAWLGGFVKEQVLGLEELERKIEGEGLVR</sequence>
<evidence type="ECO:0000313" key="3">
    <source>
        <dbReference type="Proteomes" id="UP000275078"/>
    </source>
</evidence>
<feature type="region of interest" description="Disordered" evidence="1">
    <location>
        <begin position="248"/>
        <end position="279"/>
    </location>
</feature>
<evidence type="ECO:0000256" key="1">
    <source>
        <dbReference type="SAM" id="MobiDB-lite"/>
    </source>
</evidence>
<gene>
    <name evidence="2" type="ORF">BJ508DRAFT_77802</name>
</gene>
<name>A0A3N4IFX4_ASCIM</name>
<feature type="region of interest" description="Disordered" evidence="1">
    <location>
        <begin position="12"/>
        <end position="38"/>
    </location>
</feature>
<dbReference type="Proteomes" id="UP000275078">
    <property type="component" value="Unassembled WGS sequence"/>
</dbReference>
<organism evidence="2 3">
    <name type="scientific">Ascobolus immersus RN42</name>
    <dbReference type="NCBI Taxonomy" id="1160509"/>
    <lineage>
        <taxon>Eukaryota</taxon>
        <taxon>Fungi</taxon>
        <taxon>Dikarya</taxon>
        <taxon>Ascomycota</taxon>
        <taxon>Pezizomycotina</taxon>
        <taxon>Pezizomycetes</taxon>
        <taxon>Pezizales</taxon>
        <taxon>Ascobolaceae</taxon>
        <taxon>Ascobolus</taxon>
    </lineage>
</organism>
<dbReference type="AlphaFoldDB" id="A0A3N4IFX4"/>
<reference evidence="2 3" key="1">
    <citation type="journal article" date="2018" name="Nat. Ecol. Evol.">
        <title>Pezizomycetes genomes reveal the molecular basis of ectomycorrhizal truffle lifestyle.</title>
        <authorList>
            <person name="Murat C."/>
            <person name="Payen T."/>
            <person name="Noel B."/>
            <person name="Kuo A."/>
            <person name="Morin E."/>
            <person name="Chen J."/>
            <person name="Kohler A."/>
            <person name="Krizsan K."/>
            <person name="Balestrini R."/>
            <person name="Da Silva C."/>
            <person name="Montanini B."/>
            <person name="Hainaut M."/>
            <person name="Levati E."/>
            <person name="Barry K.W."/>
            <person name="Belfiori B."/>
            <person name="Cichocki N."/>
            <person name="Clum A."/>
            <person name="Dockter R.B."/>
            <person name="Fauchery L."/>
            <person name="Guy J."/>
            <person name="Iotti M."/>
            <person name="Le Tacon F."/>
            <person name="Lindquist E.A."/>
            <person name="Lipzen A."/>
            <person name="Malagnac F."/>
            <person name="Mello A."/>
            <person name="Molinier V."/>
            <person name="Miyauchi S."/>
            <person name="Poulain J."/>
            <person name="Riccioni C."/>
            <person name="Rubini A."/>
            <person name="Sitrit Y."/>
            <person name="Splivallo R."/>
            <person name="Traeger S."/>
            <person name="Wang M."/>
            <person name="Zifcakova L."/>
            <person name="Wipf D."/>
            <person name="Zambonelli A."/>
            <person name="Paolocci F."/>
            <person name="Nowrousian M."/>
            <person name="Ottonello S."/>
            <person name="Baldrian P."/>
            <person name="Spatafora J.W."/>
            <person name="Henrissat B."/>
            <person name="Nagy L.G."/>
            <person name="Aury J.M."/>
            <person name="Wincker P."/>
            <person name="Grigoriev I.V."/>
            <person name="Bonfante P."/>
            <person name="Martin F.M."/>
        </authorList>
    </citation>
    <scope>NUCLEOTIDE SEQUENCE [LARGE SCALE GENOMIC DNA]</scope>
    <source>
        <strain evidence="2 3">RN42</strain>
    </source>
</reference>
<evidence type="ECO:0000313" key="2">
    <source>
        <dbReference type="EMBL" id="RPA83030.1"/>
    </source>
</evidence>
<feature type="compositionally biased region" description="Low complexity" evidence="1">
    <location>
        <begin position="155"/>
        <end position="185"/>
    </location>
</feature>
<proteinExistence type="predicted"/>
<feature type="region of interest" description="Disordered" evidence="1">
    <location>
        <begin position="101"/>
        <end position="225"/>
    </location>
</feature>
<keyword evidence="3" id="KW-1185">Reference proteome</keyword>
<accession>A0A3N4IFX4</accession>
<dbReference type="EMBL" id="ML119667">
    <property type="protein sequence ID" value="RPA83030.1"/>
    <property type="molecule type" value="Genomic_DNA"/>
</dbReference>